<dbReference type="PANTHER" id="PTHR13832:SF792">
    <property type="entry name" value="GM14286P"/>
    <property type="match status" value="1"/>
</dbReference>
<dbReference type="SUPFAM" id="SSF81606">
    <property type="entry name" value="PP2C-like"/>
    <property type="match status" value="1"/>
</dbReference>
<evidence type="ECO:0000256" key="4">
    <source>
        <dbReference type="RuleBase" id="RU003465"/>
    </source>
</evidence>
<dbReference type="AlphaFoldDB" id="A0AB34G3V5"/>
<feature type="compositionally biased region" description="Low complexity" evidence="5">
    <location>
        <begin position="30"/>
        <end position="47"/>
    </location>
</feature>
<organism evidence="7 8">
    <name type="scientific">Purpureocillium lavendulum</name>
    <dbReference type="NCBI Taxonomy" id="1247861"/>
    <lineage>
        <taxon>Eukaryota</taxon>
        <taxon>Fungi</taxon>
        <taxon>Dikarya</taxon>
        <taxon>Ascomycota</taxon>
        <taxon>Pezizomycotina</taxon>
        <taxon>Sordariomycetes</taxon>
        <taxon>Hypocreomycetidae</taxon>
        <taxon>Hypocreales</taxon>
        <taxon>Ophiocordycipitaceae</taxon>
        <taxon>Purpureocillium</taxon>
    </lineage>
</organism>
<dbReference type="Proteomes" id="UP001163105">
    <property type="component" value="Unassembled WGS sequence"/>
</dbReference>
<dbReference type="PANTHER" id="PTHR13832">
    <property type="entry name" value="PROTEIN PHOSPHATASE 2C"/>
    <property type="match status" value="1"/>
</dbReference>
<evidence type="ECO:0000313" key="8">
    <source>
        <dbReference type="Proteomes" id="UP001163105"/>
    </source>
</evidence>
<gene>
    <name evidence="7" type="primary">PDP</name>
    <name evidence="7" type="ORF">O9K51_00156</name>
</gene>
<dbReference type="InterPro" id="IPR001932">
    <property type="entry name" value="PPM-type_phosphatase-like_dom"/>
</dbReference>
<dbReference type="GO" id="GO:0005739">
    <property type="term" value="C:mitochondrion"/>
    <property type="evidence" value="ECO:0007669"/>
    <property type="project" value="TreeGrafter"/>
</dbReference>
<protein>
    <submittedName>
        <fullName evidence="7">Pyruvate dehydrogenase phosphatase</fullName>
    </submittedName>
</protein>
<comment type="caution">
    <text evidence="7">The sequence shown here is derived from an EMBL/GenBank/DDBJ whole genome shotgun (WGS) entry which is preliminary data.</text>
</comment>
<dbReference type="InterPro" id="IPR000222">
    <property type="entry name" value="PP2C_BS"/>
</dbReference>
<evidence type="ECO:0000256" key="5">
    <source>
        <dbReference type="SAM" id="MobiDB-lite"/>
    </source>
</evidence>
<dbReference type="PROSITE" id="PS51746">
    <property type="entry name" value="PPM_2"/>
    <property type="match status" value="1"/>
</dbReference>
<feature type="region of interest" description="Disordered" evidence="5">
    <location>
        <begin position="22"/>
        <end position="51"/>
    </location>
</feature>
<evidence type="ECO:0000256" key="2">
    <source>
        <dbReference type="ARBA" id="ARBA00022801"/>
    </source>
</evidence>
<keyword evidence="8" id="KW-1185">Reference proteome</keyword>
<dbReference type="Pfam" id="PF00481">
    <property type="entry name" value="PP2C"/>
    <property type="match status" value="1"/>
</dbReference>
<dbReference type="GO" id="GO:0004741">
    <property type="term" value="F:[pyruvate dehydrogenase (acetyl-transferring)]-phosphatase activity"/>
    <property type="evidence" value="ECO:0007669"/>
    <property type="project" value="TreeGrafter"/>
</dbReference>
<keyword evidence="3 4" id="KW-0904">Protein phosphatase</keyword>
<dbReference type="EMBL" id="JAQHRD010000001">
    <property type="protein sequence ID" value="KAJ6445397.1"/>
    <property type="molecule type" value="Genomic_DNA"/>
</dbReference>
<dbReference type="CDD" id="cd00143">
    <property type="entry name" value="PP2Cc"/>
    <property type="match status" value="1"/>
</dbReference>
<keyword evidence="1" id="KW-0479">Metal-binding</keyword>
<feature type="region of interest" description="Disordered" evidence="5">
    <location>
        <begin position="367"/>
        <end position="389"/>
    </location>
</feature>
<evidence type="ECO:0000256" key="1">
    <source>
        <dbReference type="ARBA" id="ARBA00022723"/>
    </source>
</evidence>
<keyword evidence="2 4" id="KW-0378">Hydrolase</keyword>
<sequence length="514" mass="54270">MLPRAAVALRSGGASRLLRAPSGWRHARHASSSSRVGQTSSTAASTTHQLRSSASKPAWAIGVLLAGGAGYYLGRGGDAPLAVKPTSALLPGGGRVGVPSVPADASEHEIPVESPVEVRRLAAADAWIREQARSFVFVSDADGGRGRVDVVRVSSNNPVEDEWAVGCGRGLGGADAPKTLYAGVYDGHAGWATSAVLKDALIRYVSASLGKLPSASDDASVDAAIQAAFVRLDDRIMTTARRALNADHEHGAAAAIRDLAPAIAGSCALLSVYEPSSRTLRTAVTGDSRAVLGSRTPGGDYVAEALSKDQTGFNPDECARLEREHPGELADVIDPKSGRLLGIAVTRGFGDHRWKWSNEDVSSAQGRFFGFPPRPKSKTPPYMTARPEVTTRRVASDDFAILASDGLWDVMSNDDAVACVQRWLAAKRRGRPDDVQPMESRLTVGSGGYGEWKATPDTFAIEDLDSAAVCLVKNALGGRRRALLCGAATVGAPQSRYVRDDMTVQVIFFKDPYA</sequence>
<evidence type="ECO:0000313" key="7">
    <source>
        <dbReference type="EMBL" id="KAJ6445397.1"/>
    </source>
</evidence>
<name>A0AB34G3V5_9HYPO</name>
<keyword evidence="7" id="KW-0670">Pyruvate</keyword>
<accession>A0AB34G3V5</accession>
<feature type="domain" description="PPM-type phosphatase" evidence="6">
    <location>
        <begin position="145"/>
        <end position="509"/>
    </location>
</feature>
<reference evidence="7" key="1">
    <citation type="submission" date="2023-01" db="EMBL/GenBank/DDBJ databases">
        <title>The growth and conidiation of Purpureocillium lavendulum are regulated by nitrogen source and histone H3K14 acetylation.</title>
        <authorList>
            <person name="Tang P."/>
            <person name="Han J."/>
            <person name="Zhang C."/>
            <person name="Tang P."/>
            <person name="Qi F."/>
            <person name="Zhang K."/>
            <person name="Liang L."/>
        </authorList>
    </citation>
    <scope>NUCLEOTIDE SEQUENCE</scope>
    <source>
        <strain evidence="7">YMF1.00683</strain>
    </source>
</reference>
<evidence type="ECO:0000259" key="6">
    <source>
        <dbReference type="PROSITE" id="PS51746"/>
    </source>
</evidence>
<dbReference type="SMART" id="SM00332">
    <property type="entry name" value="PP2Cc"/>
    <property type="match status" value="1"/>
</dbReference>
<dbReference type="InterPro" id="IPR036457">
    <property type="entry name" value="PPM-type-like_dom_sf"/>
</dbReference>
<dbReference type="GO" id="GO:0046872">
    <property type="term" value="F:metal ion binding"/>
    <property type="evidence" value="ECO:0007669"/>
    <property type="project" value="UniProtKB-KW"/>
</dbReference>
<dbReference type="Gene3D" id="3.60.40.10">
    <property type="entry name" value="PPM-type phosphatase domain"/>
    <property type="match status" value="1"/>
</dbReference>
<dbReference type="PROSITE" id="PS01032">
    <property type="entry name" value="PPM_1"/>
    <property type="match status" value="1"/>
</dbReference>
<evidence type="ECO:0000256" key="3">
    <source>
        <dbReference type="ARBA" id="ARBA00022912"/>
    </source>
</evidence>
<comment type="similarity">
    <text evidence="4">Belongs to the PP2C family.</text>
</comment>
<dbReference type="InterPro" id="IPR015655">
    <property type="entry name" value="PP2C"/>
</dbReference>
<proteinExistence type="inferred from homology"/>